<evidence type="ECO:0000313" key="2">
    <source>
        <dbReference type="EMBL" id="MDY7231409.1"/>
    </source>
</evidence>
<dbReference type="RefSeq" id="WP_321550118.1">
    <property type="nucleotide sequence ID" value="NZ_JAXIVS010000014.1"/>
</dbReference>
<comment type="caution">
    <text evidence="2">The sequence shown here is derived from an EMBL/GenBank/DDBJ whole genome shotgun (WGS) entry which is preliminary data.</text>
</comment>
<keyword evidence="2" id="KW-0347">Helicase</keyword>
<protein>
    <submittedName>
        <fullName evidence="2">ATP-dependent helicase HrpB</fullName>
    </submittedName>
</protein>
<feature type="region of interest" description="Disordered" evidence="1">
    <location>
        <begin position="1"/>
        <end position="37"/>
    </location>
</feature>
<accession>A0ABU5HD66</accession>
<name>A0ABU5HD66_9BACT</name>
<dbReference type="EMBL" id="JAXIVS010000014">
    <property type="protein sequence ID" value="MDY7231409.1"/>
    <property type="molecule type" value="Genomic_DNA"/>
</dbReference>
<evidence type="ECO:0000313" key="3">
    <source>
        <dbReference type="Proteomes" id="UP001291309"/>
    </source>
</evidence>
<organism evidence="2 3">
    <name type="scientific">Hyalangium rubrum</name>
    <dbReference type="NCBI Taxonomy" id="3103134"/>
    <lineage>
        <taxon>Bacteria</taxon>
        <taxon>Pseudomonadati</taxon>
        <taxon>Myxococcota</taxon>
        <taxon>Myxococcia</taxon>
        <taxon>Myxococcales</taxon>
        <taxon>Cystobacterineae</taxon>
        <taxon>Archangiaceae</taxon>
        <taxon>Hyalangium</taxon>
    </lineage>
</organism>
<keyword evidence="3" id="KW-1185">Reference proteome</keyword>
<dbReference type="GO" id="GO:0004386">
    <property type="term" value="F:helicase activity"/>
    <property type="evidence" value="ECO:0007669"/>
    <property type="project" value="UniProtKB-KW"/>
</dbReference>
<reference evidence="2 3" key="1">
    <citation type="submission" date="2023-12" db="EMBL/GenBank/DDBJ databases">
        <title>the genome sequence of Hyalangium sp. s54d21.</title>
        <authorList>
            <person name="Zhang X."/>
        </authorList>
    </citation>
    <scope>NUCLEOTIDE SEQUENCE [LARGE SCALE GENOMIC DNA]</scope>
    <source>
        <strain evidence="3">s54d21</strain>
    </source>
</reference>
<gene>
    <name evidence="2" type="ORF">SYV04_33770</name>
</gene>
<keyword evidence="2" id="KW-0547">Nucleotide-binding</keyword>
<feature type="compositionally biased region" description="Polar residues" evidence="1">
    <location>
        <begin position="14"/>
        <end position="29"/>
    </location>
</feature>
<dbReference type="Proteomes" id="UP001291309">
    <property type="component" value="Unassembled WGS sequence"/>
</dbReference>
<sequence length="142" mass="14994">MTGPMINVPAAQGALQTLPDQGVAQPNKQGDSKFDAVLADKAQATSGAAQPQSAQSVRAVETVASTEKPTTNLVSHVVRELEAGHLRLEKLIETSASGKTFSNAELLSLQASMYKYTLELDLTSKVVEKATTGIKDVVKTQV</sequence>
<keyword evidence="2" id="KW-0067">ATP-binding</keyword>
<keyword evidence="2" id="KW-0378">Hydrolase</keyword>
<proteinExistence type="predicted"/>
<evidence type="ECO:0000256" key="1">
    <source>
        <dbReference type="SAM" id="MobiDB-lite"/>
    </source>
</evidence>